<dbReference type="Proteomes" id="UP000037247">
    <property type="component" value="Unassembled WGS sequence"/>
</dbReference>
<protein>
    <recommendedName>
        <fullName evidence="3">PE-PPE domain-containing protein</fullName>
    </recommendedName>
</protein>
<name>A0ABR5I6X0_9ACTN</name>
<feature type="compositionally biased region" description="Low complexity" evidence="1">
    <location>
        <begin position="268"/>
        <end position="283"/>
    </location>
</feature>
<feature type="chain" id="PRO_5047050301" description="PE-PPE domain-containing protein" evidence="2">
    <location>
        <begin position="27"/>
        <end position="392"/>
    </location>
</feature>
<proteinExistence type="predicted"/>
<sequence>MRHRLAATAILSATIAAVATAPNGSAATVLTVAGNQLVVSTPMSQELRGDLCRSPNVCKAVEYPSASIGSVALQQGAVNLQKAIASTSGKKIVMAYSQAGYIVTMWVAAHAHDADAPSRDDLTFIVFGNPQRAIGGFSRATGGASTPSKTGYRVIDVSREYDLESDFPTNPFNALAVANAFAGYLLVHTDYTGVDINDPRNLVKTVDDTTYVLVPTDNLPLLQPLRMLGLNALADQLNPALKKIVDAGYDRSGFTPQTTPVFPLPEGSPTSSSRSSNSVTVSSKLATSQRPTALLTAPAPLAATAPTTYSLATTPTTQPATTSTSKSVSDAPSQTTQVTQSESASAVGNNEAAPAATPHTTSVPDATAEPDASAKDTSHTAAETAGAVGAAS</sequence>
<gene>
    <name evidence="4" type="ORF">ABW18_20735</name>
</gene>
<evidence type="ECO:0000256" key="1">
    <source>
        <dbReference type="SAM" id="MobiDB-lite"/>
    </source>
</evidence>
<accession>A0ABR5I6X0</accession>
<feature type="region of interest" description="Disordered" evidence="1">
    <location>
        <begin position="255"/>
        <end position="392"/>
    </location>
</feature>
<evidence type="ECO:0000259" key="3">
    <source>
        <dbReference type="Pfam" id="PF08237"/>
    </source>
</evidence>
<dbReference type="Pfam" id="PF08237">
    <property type="entry name" value="PE-PPE"/>
    <property type="match status" value="1"/>
</dbReference>
<feature type="compositionally biased region" description="Low complexity" evidence="1">
    <location>
        <begin position="380"/>
        <end position="392"/>
    </location>
</feature>
<dbReference type="RefSeq" id="WP_053117548.1">
    <property type="nucleotide sequence ID" value="NZ_JAQDQF010000001.1"/>
</dbReference>
<feature type="compositionally biased region" description="Polar residues" evidence="1">
    <location>
        <begin position="326"/>
        <end position="348"/>
    </location>
</feature>
<feature type="compositionally biased region" description="Low complexity" evidence="1">
    <location>
        <begin position="291"/>
        <end position="325"/>
    </location>
</feature>
<feature type="signal peptide" evidence="2">
    <location>
        <begin position="1"/>
        <end position="26"/>
    </location>
</feature>
<evidence type="ECO:0000256" key="2">
    <source>
        <dbReference type="SAM" id="SignalP"/>
    </source>
</evidence>
<organism evidence="4 5">
    <name type="scientific">Gordonia jacobaea</name>
    <dbReference type="NCBI Taxonomy" id="122202"/>
    <lineage>
        <taxon>Bacteria</taxon>
        <taxon>Bacillati</taxon>
        <taxon>Actinomycetota</taxon>
        <taxon>Actinomycetes</taxon>
        <taxon>Mycobacteriales</taxon>
        <taxon>Gordoniaceae</taxon>
        <taxon>Gordonia</taxon>
    </lineage>
</organism>
<reference evidence="4 5" key="1">
    <citation type="submission" date="2015-05" db="EMBL/GenBank/DDBJ databases">
        <title>Draft genome sequence of the bacterium Gordonia jacobaea a new member of the Gordonia genus.</title>
        <authorList>
            <person name="Jimenez-Galisteo G."/>
            <person name="Dominguez A."/>
            <person name="Munoz E."/>
            <person name="Vinas M."/>
        </authorList>
    </citation>
    <scope>NUCLEOTIDE SEQUENCE [LARGE SCALE GENOMIC DNA]</scope>
    <source>
        <strain evidence="5">mv1</strain>
    </source>
</reference>
<evidence type="ECO:0000313" key="4">
    <source>
        <dbReference type="EMBL" id="KNA89430.1"/>
    </source>
</evidence>
<dbReference type="EMBL" id="LDTZ01000025">
    <property type="protein sequence ID" value="KNA89430.1"/>
    <property type="molecule type" value="Genomic_DNA"/>
</dbReference>
<comment type="caution">
    <text evidence="4">The sequence shown here is derived from an EMBL/GenBank/DDBJ whole genome shotgun (WGS) entry which is preliminary data.</text>
</comment>
<keyword evidence="5" id="KW-1185">Reference proteome</keyword>
<dbReference type="InterPro" id="IPR013228">
    <property type="entry name" value="PE-PPE_C"/>
</dbReference>
<keyword evidence="2" id="KW-0732">Signal</keyword>
<feature type="domain" description="PE-PPE" evidence="3">
    <location>
        <begin position="65"/>
        <end position="250"/>
    </location>
</feature>
<evidence type="ECO:0000313" key="5">
    <source>
        <dbReference type="Proteomes" id="UP000037247"/>
    </source>
</evidence>